<dbReference type="InterPro" id="IPR050472">
    <property type="entry name" value="Anth_synth/Amidotransfase"/>
</dbReference>
<gene>
    <name evidence="3" type="ORF">A3J43_01540</name>
</gene>
<dbReference type="PANTHER" id="PTHR43418">
    <property type="entry name" value="MULTIFUNCTIONAL TRYPTOPHAN BIOSYNTHESIS PROTEIN-RELATED"/>
    <property type="match status" value="1"/>
</dbReference>
<dbReference type="GO" id="GO:0004049">
    <property type="term" value="F:anthranilate synthase activity"/>
    <property type="evidence" value="ECO:0007669"/>
    <property type="project" value="TreeGrafter"/>
</dbReference>
<sequence>MRTLIIDNYDSFTYNLYQSVGTLGGNPVVARNDAITLSDVKQGTYTHIIISPGPGDPTDPHYFGVCREVILECGKTTPILGVCLGHQGIIAACGGKIVRAPAVRHGKASLIAHEGAGVFKNLPSPLKGMRYHSLVGEKESLPSCFEITAMSQDDHQIMGVRHRHYPIEGIQFHPESIGTEHGIEILKNFLK</sequence>
<dbReference type="CDD" id="cd01743">
    <property type="entry name" value="GATase1_Anthranilate_Synthase"/>
    <property type="match status" value="1"/>
</dbReference>
<proteinExistence type="predicted"/>
<dbReference type="PROSITE" id="PS51273">
    <property type="entry name" value="GATASE_TYPE_1"/>
    <property type="match status" value="1"/>
</dbReference>
<reference evidence="3 4" key="1">
    <citation type="journal article" date="2016" name="Nat. Commun.">
        <title>Thousands of microbial genomes shed light on interconnected biogeochemical processes in an aquifer system.</title>
        <authorList>
            <person name="Anantharaman K."/>
            <person name="Brown C.T."/>
            <person name="Hug L.A."/>
            <person name="Sharon I."/>
            <person name="Castelle C.J."/>
            <person name="Probst A.J."/>
            <person name="Thomas B.C."/>
            <person name="Singh A."/>
            <person name="Wilkins M.J."/>
            <person name="Karaoz U."/>
            <person name="Brodie E.L."/>
            <person name="Williams K.H."/>
            <person name="Hubbard S.S."/>
            <person name="Banfield J.F."/>
        </authorList>
    </citation>
    <scope>NUCLEOTIDE SEQUENCE [LARGE SCALE GENOMIC DNA]</scope>
</reference>
<comment type="caution">
    <text evidence="3">The sequence shown here is derived from an EMBL/GenBank/DDBJ whole genome shotgun (WGS) entry which is preliminary data.</text>
</comment>
<dbReference type="InterPro" id="IPR006221">
    <property type="entry name" value="TrpG/PapA_dom"/>
</dbReference>
<accession>A0A1F7UNK1</accession>
<dbReference type="STRING" id="1802397.A3J43_01540"/>
<dbReference type="Pfam" id="PF00117">
    <property type="entry name" value="GATase"/>
    <property type="match status" value="1"/>
</dbReference>
<evidence type="ECO:0000256" key="1">
    <source>
        <dbReference type="ARBA" id="ARBA00022962"/>
    </source>
</evidence>
<dbReference type="SUPFAM" id="SSF52317">
    <property type="entry name" value="Class I glutamine amidotransferase-like"/>
    <property type="match status" value="1"/>
</dbReference>
<dbReference type="InterPro" id="IPR029062">
    <property type="entry name" value="Class_I_gatase-like"/>
</dbReference>
<name>A0A1F7UNK1_9BACT</name>
<evidence type="ECO:0000259" key="2">
    <source>
        <dbReference type="Pfam" id="PF00117"/>
    </source>
</evidence>
<dbReference type="AlphaFoldDB" id="A0A1F7UNK1"/>
<dbReference type="NCBIfam" id="TIGR00566">
    <property type="entry name" value="trpG_papA"/>
    <property type="match status" value="1"/>
</dbReference>
<keyword evidence="1" id="KW-0315">Glutamine amidotransferase</keyword>
<dbReference type="FunFam" id="3.40.50.880:FF:000003">
    <property type="entry name" value="Anthranilate synthase component II"/>
    <property type="match status" value="1"/>
</dbReference>
<dbReference type="PRINTS" id="PR00096">
    <property type="entry name" value="GATASE"/>
</dbReference>
<dbReference type="PANTHER" id="PTHR43418:SF4">
    <property type="entry name" value="MULTIFUNCTIONAL TRYPTOPHAN BIOSYNTHESIS PROTEIN"/>
    <property type="match status" value="1"/>
</dbReference>
<dbReference type="InterPro" id="IPR017926">
    <property type="entry name" value="GATASE"/>
</dbReference>
<dbReference type="PRINTS" id="PR00099">
    <property type="entry name" value="CPSGATASE"/>
</dbReference>
<dbReference type="PRINTS" id="PR00097">
    <property type="entry name" value="ANTSNTHASEII"/>
</dbReference>
<dbReference type="EMBL" id="MGEF01000014">
    <property type="protein sequence ID" value="OGL79267.1"/>
    <property type="molecule type" value="Genomic_DNA"/>
</dbReference>
<dbReference type="Gene3D" id="3.40.50.880">
    <property type="match status" value="1"/>
</dbReference>
<dbReference type="GO" id="GO:0005829">
    <property type="term" value="C:cytosol"/>
    <property type="evidence" value="ECO:0007669"/>
    <property type="project" value="TreeGrafter"/>
</dbReference>
<feature type="domain" description="Glutamine amidotransferase" evidence="2">
    <location>
        <begin position="4"/>
        <end position="190"/>
    </location>
</feature>
<evidence type="ECO:0000313" key="4">
    <source>
        <dbReference type="Proteomes" id="UP000176604"/>
    </source>
</evidence>
<protein>
    <submittedName>
        <fullName evidence="3">Aminodeoxychorismate/anthranilate synthase component II</fullName>
    </submittedName>
</protein>
<dbReference type="GO" id="GO:0000162">
    <property type="term" value="P:L-tryptophan biosynthetic process"/>
    <property type="evidence" value="ECO:0007669"/>
    <property type="project" value="TreeGrafter"/>
</dbReference>
<dbReference type="Proteomes" id="UP000176604">
    <property type="component" value="Unassembled WGS sequence"/>
</dbReference>
<evidence type="ECO:0000313" key="3">
    <source>
        <dbReference type="EMBL" id="OGL79267.1"/>
    </source>
</evidence>
<organism evidence="3 4">
    <name type="scientific">Candidatus Uhrbacteria bacterium RIFCSPHIGHO2_12_FULL_54_23</name>
    <dbReference type="NCBI Taxonomy" id="1802397"/>
    <lineage>
        <taxon>Bacteria</taxon>
        <taxon>Candidatus Uhriibacteriota</taxon>
    </lineage>
</organism>